<name>A0AAW0DF08_9AGAR</name>
<dbReference type="PANTHER" id="PTHR47706:SF9">
    <property type="entry name" value="NMRA-LIKE DOMAIN-CONTAINING PROTEIN-RELATED"/>
    <property type="match status" value="1"/>
</dbReference>
<dbReference type="InterPro" id="IPR051609">
    <property type="entry name" value="NmrA/Isoflavone_reductase-like"/>
</dbReference>
<evidence type="ECO:0000259" key="3">
    <source>
        <dbReference type="Pfam" id="PF05368"/>
    </source>
</evidence>
<dbReference type="EMBL" id="JAYKXP010000015">
    <property type="protein sequence ID" value="KAK7049829.1"/>
    <property type="molecule type" value="Genomic_DNA"/>
</dbReference>
<dbReference type="Gene3D" id="3.40.50.720">
    <property type="entry name" value="NAD(P)-binding Rossmann-like Domain"/>
    <property type="match status" value="1"/>
</dbReference>
<evidence type="ECO:0000313" key="4">
    <source>
        <dbReference type="EMBL" id="KAK7049829.1"/>
    </source>
</evidence>
<dbReference type="Pfam" id="PF05368">
    <property type="entry name" value="NmrA"/>
    <property type="match status" value="1"/>
</dbReference>
<evidence type="ECO:0000256" key="1">
    <source>
        <dbReference type="ARBA" id="ARBA00022857"/>
    </source>
</evidence>
<reference evidence="4 5" key="1">
    <citation type="submission" date="2024-01" db="EMBL/GenBank/DDBJ databases">
        <title>A draft genome for a cacao thread blight-causing isolate of Paramarasmius palmivorus.</title>
        <authorList>
            <person name="Baruah I.K."/>
            <person name="Bukari Y."/>
            <person name="Amoako-Attah I."/>
            <person name="Meinhardt L.W."/>
            <person name="Bailey B.A."/>
            <person name="Cohen S.P."/>
        </authorList>
    </citation>
    <scope>NUCLEOTIDE SEQUENCE [LARGE SCALE GENOMIC DNA]</scope>
    <source>
        <strain evidence="4 5">GH-12</strain>
    </source>
</reference>
<proteinExistence type="predicted"/>
<dbReference type="GO" id="GO:0016491">
    <property type="term" value="F:oxidoreductase activity"/>
    <property type="evidence" value="ECO:0007669"/>
    <property type="project" value="UniProtKB-KW"/>
</dbReference>
<dbReference type="AlphaFoldDB" id="A0AAW0DF08"/>
<keyword evidence="1" id="KW-0521">NADP</keyword>
<feature type="domain" description="NmrA-like" evidence="3">
    <location>
        <begin position="7"/>
        <end position="224"/>
    </location>
</feature>
<comment type="caution">
    <text evidence="4">The sequence shown here is derived from an EMBL/GenBank/DDBJ whole genome shotgun (WGS) entry which is preliminary data.</text>
</comment>
<dbReference type="InterPro" id="IPR036291">
    <property type="entry name" value="NAD(P)-bd_dom_sf"/>
</dbReference>
<keyword evidence="2" id="KW-0560">Oxidoreductase</keyword>
<evidence type="ECO:0000256" key="2">
    <source>
        <dbReference type="ARBA" id="ARBA00023002"/>
    </source>
</evidence>
<gene>
    <name evidence="4" type="ORF">VNI00_005259</name>
</gene>
<dbReference type="PANTHER" id="PTHR47706">
    <property type="entry name" value="NMRA-LIKE FAMILY PROTEIN"/>
    <property type="match status" value="1"/>
</dbReference>
<dbReference type="InterPro" id="IPR008030">
    <property type="entry name" value="NmrA-like"/>
</dbReference>
<evidence type="ECO:0000313" key="5">
    <source>
        <dbReference type="Proteomes" id="UP001383192"/>
    </source>
</evidence>
<dbReference type="Proteomes" id="UP001383192">
    <property type="component" value="Unassembled WGS sequence"/>
</dbReference>
<sequence>MSTFKSFALIGANGHIGKYILKAFLAINIQPLIITRKTSDSTFPSNTTVARVDLDNVEEVTQTLQQHGIEVLVSMVTPTAIESQQRLADAAKKAGVKLFVPSEFGFPVEDYSDIPPAYAPVLAQKQQFADYLKSISLPWVRFHTGFFFDFVPWLGAVEENGKFNIEKGKGDVELTVTHEDDIGGFVAHVLTTVPPKDLEYRSFYISGEEVSLETAAKRINKEVEFVEVLPGSGPVADFKRIILSVLYTGQGVTTWDCTTKSKKQGATDNHIWAGHEWKKL</sequence>
<keyword evidence="5" id="KW-1185">Reference proteome</keyword>
<organism evidence="4 5">
    <name type="scientific">Paramarasmius palmivorus</name>
    <dbReference type="NCBI Taxonomy" id="297713"/>
    <lineage>
        <taxon>Eukaryota</taxon>
        <taxon>Fungi</taxon>
        <taxon>Dikarya</taxon>
        <taxon>Basidiomycota</taxon>
        <taxon>Agaricomycotina</taxon>
        <taxon>Agaricomycetes</taxon>
        <taxon>Agaricomycetidae</taxon>
        <taxon>Agaricales</taxon>
        <taxon>Marasmiineae</taxon>
        <taxon>Marasmiaceae</taxon>
        <taxon>Paramarasmius</taxon>
    </lineage>
</organism>
<protein>
    <recommendedName>
        <fullName evidence="3">NmrA-like domain-containing protein</fullName>
    </recommendedName>
</protein>
<accession>A0AAW0DF08</accession>
<dbReference type="SUPFAM" id="SSF51735">
    <property type="entry name" value="NAD(P)-binding Rossmann-fold domains"/>
    <property type="match status" value="1"/>
</dbReference>